<dbReference type="GO" id="GO:0000731">
    <property type="term" value="P:DNA synthesis involved in DNA repair"/>
    <property type="evidence" value="ECO:0007669"/>
    <property type="project" value="TreeGrafter"/>
</dbReference>
<keyword evidence="3" id="KW-1185">Reference proteome</keyword>
<dbReference type="RefSeq" id="WP_096579363.1">
    <property type="nucleotide sequence ID" value="NZ_CAWNJS010000001.1"/>
</dbReference>
<protein>
    <recommendedName>
        <fullName evidence="1">ATPase AAA-type core domain-containing protein</fullName>
    </recommendedName>
</protein>
<dbReference type="PIRSF" id="PIRSF029347">
    <property type="entry name" value="RecF"/>
    <property type="match status" value="1"/>
</dbReference>
<gene>
    <name evidence="2" type="ORF">NIES37_44580</name>
</gene>
<dbReference type="InterPro" id="IPR003959">
    <property type="entry name" value="ATPase_AAA_core"/>
</dbReference>
<accession>A0A1Z4N430</accession>
<dbReference type="PANTHER" id="PTHR32182:SF22">
    <property type="entry name" value="ATP-DEPENDENT ENDONUCLEASE, OLD FAMILY-RELATED"/>
    <property type="match status" value="1"/>
</dbReference>
<dbReference type="PANTHER" id="PTHR32182">
    <property type="entry name" value="DNA REPLICATION AND REPAIR PROTEIN RECF"/>
    <property type="match status" value="1"/>
</dbReference>
<sequence length="364" mass="41403">MTTLTSNNYLSRLVVKGFKSIAHCDVTLTRLNVLIGSNGAGKSNFIGFFRMMQQMLDGHLQVFVSRQGGPDAVLHFGRKTTEHLHIELYFGNNGYRATLEPTNDNRLMFSQESLWWHVDGEQSLGGGHVETQALRSTGTSVDASVVPAMQQWRVYHFHDTSDTAYVKQPHGINDNAYLRPDARNLAAFLYLLREQYPASFERIVKTIRLVAPFFGDFYLRPSPQNHEVIELEWVEAGQDVPFKAHHLSDGTLRFICLATVLLQPPTLQPDTILVDEPELGLHPYAITVLASLMRLAAQEKQVIVSTQSVELLNEFHPEDVIVVERHEGNSTLRRLQEHELREWLDEYSLGELWKKNIFGGRPSR</sequence>
<dbReference type="GO" id="GO:0016887">
    <property type="term" value="F:ATP hydrolysis activity"/>
    <property type="evidence" value="ECO:0007669"/>
    <property type="project" value="InterPro"/>
</dbReference>
<dbReference type="SUPFAM" id="SSF52540">
    <property type="entry name" value="P-loop containing nucleoside triphosphate hydrolases"/>
    <property type="match status" value="1"/>
</dbReference>
<proteinExistence type="predicted"/>
<dbReference type="AlphaFoldDB" id="A0A1Z4N430"/>
<dbReference type="EMBL" id="AP018248">
    <property type="protein sequence ID" value="BAZ00466.1"/>
    <property type="molecule type" value="Genomic_DNA"/>
</dbReference>
<evidence type="ECO:0000313" key="2">
    <source>
        <dbReference type="EMBL" id="BAZ00466.1"/>
    </source>
</evidence>
<name>A0A1Z4N430_9CYAN</name>
<dbReference type="Pfam" id="PF13304">
    <property type="entry name" value="AAA_21"/>
    <property type="match status" value="1"/>
</dbReference>
<evidence type="ECO:0000259" key="1">
    <source>
        <dbReference type="Pfam" id="PF13304"/>
    </source>
</evidence>
<dbReference type="Gene3D" id="3.40.50.300">
    <property type="entry name" value="P-loop containing nucleotide triphosphate hydrolases"/>
    <property type="match status" value="2"/>
</dbReference>
<evidence type="ECO:0000313" key="3">
    <source>
        <dbReference type="Proteomes" id="UP000218785"/>
    </source>
</evidence>
<feature type="domain" description="ATPase AAA-type core" evidence="1">
    <location>
        <begin position="31"/>
        <end position="313"/>
    </location>
</feature>
<dbReference type="KEGG" id="ttq:NIES37_44580"/>
<dbReference type="Proteomes" id="UP000218785">
    <property type="component" value="Chromosome"/>
</dbReference>
<reference evidence="2 3" key="1">
    <citation type="submission" date="2017-06" db="EMBL/GenBank/DDBJ databases">
        <title>Genome sequencing of cyanobaciteial culture collection at National Institute for Environmental Studies (NIES).</title>
        <authorList>
            <person name="Hirose Y."/>
            <person name="Shimura Y."/>
            <person name="Fujisawa T."/>
            <person name="Nakamura Y."/>
            <person name="Kawachi M."/>
        </authorList>
    </citation>
    <scope>NUCLEOTIDE SEQUENCE [LARGE SCALE GENOMIC DNA]</scope>
    <source>
        <strain evidence="2 3">NIES-37</strain>
    </source>
</reference>
<dbReference type="GO" id="GO:0005524">
    <property type="term" value="F:ATP binding"/>
    <property type="evidence" value="ECO:0007669"/>
    <property type="project" value="InterPro"/>
</dbReference>
<dbReference type="InterPro" id="IPR027417">
    <property type="entry name" value="P-loop_NTPase"/>
</dbReference>
<dbReference type="InterPro" id="IPR014555">
    <property type="entry name" value="RecF-like"/>
</dbReference>
<dbReference type="GO" id="GO:0006302">
    <property type="term" value="P:double-strand break repair"/>
    <property type="evidence" value="ECO:0007669"/>
    <property type="project" value="TreeGrafter"/>
</dbReference>
<organism evidence="2 3">
    <name type="scientific">Tolypothrix tenuis PCC 7101</name>
    <dbReference type="NCBI Taxonomy" id="231146"/>
    <lineage>
        <taxon>Bacteria</taxon>
        <taxon>Bacillati</taxon>
        <taxon>Cyanobacteriota</taxon>
        <taxon>Cyanophyceae</taxon>
        <taxon>Nostocales</taxon>
        <taxon>Tolypothrichaceae</taxon>
        <taxon>Tolypothrix</taxon>
    </lineage>
</organism>
<dbReference type="CDD" id="cd00267">
    <property type="entry name" value="ABC_ATPase"/>
    <property type="match status" value="1"/>
</dbReference>